<dbReference type="SUPFAM" id="SSF56801">
    <property type="entry name" value="Acetyl-CoA synthetase-like"/>
    <property type="match status" value="1"/>
</dbReference>
<dbReference type="CDD" id="cd05913">
    <property type="entry name" value="PaaK"/>
    <property type="match status" value="1"/>
</dbReference>
<dbReference type="EC" id="6.2.1.30" evidence="6 9"/>
<comment type="catalytic activity">
    <reaction evidence="9">
        <text>2-phenylacetate + ATP + CoA = phenylacetyl-CoA + AMP + diphosphate</text>
        <dbReference type="Rhea" id="RHEA:20956"/>
        <dbReference type="ChEBI" id="CHEBI:18401"/>
        <dbReference type="ChEBI" id="CHEBI:30616"/>
        <dbReference type="ChEBI" id="CHEBI:33019"/>
        <dbReference type="ChEBI" id="CHEBI:57287"/>
        <dbReference type="ChEBI" id="CHEBI:57390"/>
        <dbReference type="ChEBI" id="CHEBI:456215"/>
        <dbReference type="EC" id="6.2.1.30"/>
    </reaction>
</comment>
<dbReference type="Gene3D" id="3.30.300.30">
    <property type="match status" value="1"/>
</dbReference>
<dbReference type="PANTHER" id="PTHR43845:SF1">
    <property type="entry name" value="BLR5969 PROTEIN"/>
    <property type="match status" value="1"/>
</dbReference>
<evidence type="ECO:0000256" key="7">
    <source>
        <dbReference type="ARBA" id="ARBA00068695"/>
    </source>
</evidence>
<gene>
    <name evidence="12" type="ORF">H8E23_07235</name>
</gene>
<comment type="function">
    <text evidence="9">Catalyzes the activation of phenylacetic acid (PA) to phenylacetyl-CoA (PA-CoA).</text>
</comment>
<dbReference type="UniPathway" id="UPA00930"/>
<evidence type="ECO:0000259" key="11">
    <source>
        <dbReference type="Pfam" id="PF14535"/>
    </source>
</evidence>
<feature type="domain" description="AMP-dependent synthetase/ligase" evidence="10">
    <location>
        <begin position="73"/>
        <end position="283"/>
    </location>
</feature>
<comment type="pathway">
    <text evidence="4 9">Aromatic compound metabolism; phenylacetate degradation.</text>
</comment>
<organism evidence="12 13">
    <name type="scientific">Candidatus Desulfatibia profunda</name>
    <dbReference type="NCBI Taxonomy" id="2841695"/>
    <lineage>
        <taxon>Bacteria</taxon>
        <taxon>Pseudomonadati</taxon>
        <taxon>Thermodesulfobacteriota</taxon>
        <taxon>Desulfobacteria</taxon>
        <taxon>Desulfobacterales</taxon>
        <taxon>Desulfobacterales incertae sedis</taxon>
        <taxon>Candidatus Desulfatibia</taxon>
    </lineage>
</organism>
<dbReference type="Pfam" id="PF00501">
    <property type="entry name" value="AMP-binding"/>
    <property type="match status" value="1"/>
</dbReference>
<dbReference type="GO" id="GO:0010124">
    <property type="term" value="P:phenylacetate catabolic process"/>
    <property type="evidence" value="ECO:0007669"/>
    <property type="project" value="UniProtKB-UniRule"/>
</dbReference>
<evidence type="ECO:0000256" key="3">
    <source>
        <dbReference type="ARBA" id="ARBA00022741"/>
    </source>
</evidence>
<evidence type="ECO:0000313" key="13">
    <source>
        <dbReference type="Proteomes" id="UP000603434"/>
    </source>
</evidence>
<dbReference type="AlphaFoldDB" id="A0A8J6NRV3"/>
<comment type="similarity">
    <text evidence="5 9">Belongs to the phenylacetyl-CoA ligase family.</text>
</comment>
<keyword evidence="2 9" id="KW-0436">Ligase</keyword>
<dbReference type="Proteomes" id="UP000603434">
    <property type="component" value="Unassembled WGS sequence"/>
</dbReference>
<dbReference type="PIRSF" id="PIRSF006444">
    <property type="entry name" value="PaaK"/>
    <property type="match status" value="1"/>
</dbReference>
<comment type="caution">
    <text evidence="12">The sequence shown here is derived from an EMBL/GenBank/DDBJ whole genome shotgun (WGS) entry which is preliminary data.</text>
</comment>
<dbReference type="InterPro" id="IPR028154">
    <property type="entry name" value="AMP-dep_Lig_C"/>
</dbReference>
<evidence type="ECO:0000256" key="1">
    <source>
        <dbReference type="ARBA" id="ARBA00011245"/>
    </source>
</evidence>
<evidence type="ECO:0000256" key="2">
    <source>
        <dbReference type="ARBA" id="ARBA00022598"/>
    </source>
</evidence>
<protein>
    <recommendedName>
        <fullName evidence="7 9">Phenylacetate-coenzyme A ligase</fullName>
        <ecNumber evidence="6 9">6.2.1.30</ecNumber>
    </recommendedName>
    <alternativeName>
        <fullName evidence="8 9">Phenylacetyl-CoA ligase</fullName>
    </alternativeName>
</protein>
<evidence type="ECO:0000256" key="5">
    <source>
        <dbReference type="ARBA" id="ARBA00061566"/>
    </source>
</evidence>
<reference evidence="12 13" key="1">
    <citation type="submission" date="2020-08" db="EMBL/GenBank/DDBJ databases">
        <title>Bridging the membrane lipid divide: bacteria of the FCB group superphylum have the potential to synthesize archaeal ether lipids.</title>
        <authorList>
            <person name="Villanueva L."/>
            <person name="Von Meijenfeldt F.A.B."/>
            <person name="Westbye A.B."/>
            <person name="Yadav S."/>
            <person name="Hopmans E.C."/>
            <person name="Dutilh B.E."/>
            <person name="Sinninghe Damste J.S."/>
        </authorList>
    </citation>
    <scope>NUCLEOTIDE SEQUENCE [LARGE SCALE GENOMIC DNA]</scope>
    <source>
        <strain evidence="12">NIOZ-UU30</strain>
    </source>
</reference>
<evidence type="ECO:0000313" key="12">
    <source>
        <dbReference type="EMBL" id="MBC8361174.1"/>
    </source>
</evidence>
<evidence type="ECO:0000256" key="6">
    <source>
        <dbReference type="ARBA" id="ARBA00066629"/>
    </source>
</evidence>
<dbReference type="Pfam" id="PF14535">
    <property type="entry name" value="AMP-binding_C_2"/>
    <property type="match status" value="1"/>
</dbReference>
<dbReference type="InterPro" id="IPR000873">
    <property type="entry name" value="AMP-dep_synth/lig_dom"/>
</dbReference>
<dbReference type="GO" id="GO:0000166">
    <property type="term" value="F:nucleotide binding"/>
    <property type="evidence" value="ECO:0007669"/>
    <property type="project" value="UniProtKB-KW"/>
</dbReference>
<evidence type="ECO:0000256" key="9">
    <source>
        <dbReference type="PIRNR" id="PIRNR006444"/>
    </source>
</evidence>
<name>A0A8J6NRV3_9BACT</name>
<dbReference type="InterPro" id="IPR011880">
    <property type="entry name" value="PA_CoA_ligase"/>
</dbReference>
<sequence>MSFIPKILTKDSLRKIQLEGLKWTVGHAYTNSPAYRRKFDNAGVKPEDIQSLDDIIHLPLTDKEDLQAEYPFPLRAVPFENIVRIHASSGTTGKRKVLCYTQKDIDAWADMFARCYELAGLTRQDRVQIAVGYGLWTAGVGFQAGCERFGAMAVPIGPANAEMHCEMMVDMETTVFCSTASMALLMAEEIHHRDLTSKIKVKKIILGAERHSDAMRARIKELMDVEHIFDIYGLTELYGPGTGLDCIYHNGIHYWADYFIFEILDPETLQAVPEGQAGELVVTTLKKEASPLIRYRTHDVTRIVNQACKCGVPLPRHDRILGRTDDMFTYRAVNIYPSQIDHVLSRVHGIGSEYQIHLKQRESGRDMMLIKVERAVGADQSGDKDLSERVATEIRRKILVRSQVEVVDHGSLPRTERKSRRVFDHRNG</sequence>
<dbReference type="InterPro" id="IPR045851">
    <property type="entry name" value="AMP-bd_C_sf"/>
</dbReference>
<evidence type="ECO:0000256" key="4">
    <source>
        <dbReference type="ARBA" id="ARBA00060591"/>
    </source>
</evidence>
<comment type="subunit">
    <text evidence="1">Monomer.</text>
</comment>
<dbReference type="PANTHER" id="PTHR43845">
    <property type="entry name" value="BLR5969 PROTEIN"/>
    <property type="match status" value="1"/>
</dbReference>
<dbReference type="InterPro" id="IPR042099">
    <property type="entry name" value="ANL_N_sf"/>
</dbReference>
<evidence type="ECO:0000259" key="10">
    <source>
        <dbReference type="Pfam" id="PF00501"/>
    </source>
</evidence>
<dbReference type="FunFam" id="3.40.50.12780:FF:000016">
    <property type="entry name" value="Phenylacetate-coenzyme A ligase"/>
    <property type="match status" value="1"/>
</dbReference>
<dbReference type="Gene3D" id="3.40.50.12780">
    <property type="entry name" value="N-terminal domain of ligase-like"/>
    <property type="match status" value="1"/>
</dbReference>
<evidence type="ECO:0000256" key="8">
    <source>
        <dbReference type="ARBA" id="ARBA00075111"/>
    </source>
</evidence>
<feature type="domain" description="AMP-dependent ligase C-terminal" evidence="11">
    <location>
        <begin position="333"/>
        <end position="426"/>
    </location>
</feature>
<accession>A0A8J6NRV3</accession>
<keyword evidence="3 9" id="KW-0547">Nucleotide-binding</keyword>
<dbReference type="GO" id="GO:0047475">
    <property type="term" value="F:phenylacetate-CoA ligase activity"/>
    <property type="evidence" value="ECO:0007669"/>
    <property type="project" value="UniProtKB-EC"/>
</dbReference>
<proteinExistence type="inferred from homology"/>
<dbReference type="EMBL" id="JACNJH010000125">
    <property type="protein sequence ID" value="MBC8361174.1"/>
    <property type="molecule type" value="Genomic_DNA"/>
</dbReference>